<dbReference type="SMR" id="A0A482XCM4"/>
<dbReference type="PANTHER" id="PTHR47326">
    <property type="entry name" value="TRANSPOSABLE ELEMENT TC3 TRANSPOSASE-LIKE PROTEIN"/>
    <property type="match status" value="1"/>
</dbReference>
<reference evidence="1 2" key="1">
    <citation type="journal article" date="2017" name="Gigascience">
        <title>Genome sequence of the small brown planthopper, Laodelphax striatellus.</title>
        <authorList>
            <person name="Zhu J."/>
            <person name="Jiang F."/>
            <person name="Wang X."/>
            <person name="Yang P."/>
            <person name="Bao Y."/>
            <person name="Zhao W."/>
            <person name="Wang W."/>
            <person name="Lu H."/>
            <person name="Wang Q."/>
            <person name="Cui N."/>
            <person name="Li J."/>
            <person name="Chen X."/>
            <person name="Luo L."/>
            <person name="Yu J."/>
            <person name="Kang L."/>
            <person name="Cui F."/>
        </authorList>
    </citation>
    <scope>NUCLEOTIDE SEQUENCE [LARGE SCALE GENOMIC DNA]</scope>
    <source>
        <strain evidence="1">Lst14</strain>
    </source>
</reference>
<organism evidence="1 2">
    <name type="scientific">Laodelphax striatellus</name>
    <name type="common">Small brown planthopper</name>
    <name type="synonym">Delphax striatella</name>
    <dbReference type="NCBI Taxonomy" id="195883"/>
    <lineage>
        <taxon>Eukaryota</taxon>
        <taxon>Metazoa</taxon>
        <taxon>Ecdysozoa</taxon>
        <taxon>Arthropoda</taxon>
        <taxon>Hexapoda</taxon>
        <taxon>Insecta</taxon>
        <taxon>Pterygota</taxon>
        <taxon>Neoptera</taxon>
        <taxon>Paraneoptera</taxon>
        <taxon>Hemiptera</taxon>
        <taxon>Auchenorrhyncha</taxon>
        <taxon>Fulgoroidea</taxon>
        <taxon>Delphacidae</taxon>
        <taxon>Criomorphinae</taxon>
        <taxon>Laodelphax</taxon>
    </lineage>
</organism>
<dbReference type="PANTHER" id="PTHR47326:SF1">
    <property type="entry name" value="HTH PSQ-TYPE DOMAIN-CONTAINING PROTEIN"/>
    <property type="match status" value="1"/>
</dbReference>
<dbReference type="EMBL" id="QKKF02012754">
    <property type="protein sequence ID" value="RZF43270.1"/>
    <property type="molecule type" value="Genomic_DNA"/>
</dbReference>
<dbReference type="GO" id="GO:0003676">
    <property type="term" value="F:nucleic acid binding"/>
    <property type="evidence" value="ECO:0007669"/>
    <property type="project" value="InterPro"/>
</dbReference>
<proteinExistence type="predicted"/>
<dbReference type="InterPro" id="IPR036397">
    <property type="entry name" value="RNaseH_sf"/>
</dbReference>
<gene>
    <name evidence="1" type="ORF">LSTR_LSTR001531</name>
</gene>
<evidence type="ECO:0000313" key="1">
    <source>
        <dbReference type="EMBL" id="RZF43270.1"/>
    </source>
</evidence>
<protein>
    <recommendedName>
        <fullName evidence="3">Tc1-like transposase DDE domain-containing protein</fullName>
    </recommendedName>
</protein>
<comment type="caution">
    <text evidence="1">The sequence shown here is derived from an EMBL/GenBank/DDBJ whole genome shotgun (WGS) entry which is preliminary data.</text>
</comment>
<evidence type="ECO:0008006" key="3">
    <source>
        <dbReference type="Google" id="ProtNLM"/>
    </source>
</evidence>
<dbReference type="STRING" id="195883.A0A482XCM4"/>
<keyword evidence="2" id="KW-1185">Reference proteome</keyword>
<accession>A0A482XCM4</accession>
<dbReference type="AlphaFoldDB" id="A0A482XCM4"/>
<sequence length="154" mass="18265">MSKRKVYGPFFFQERTINGIVYLDMLQIFLIPQIDEDDRERNVIFMQDGAPPHYLTDVRDFLNDRFPNQWIGRAAPIAWPPRSPDLTPLDFFFWGFIKDTVYVPPLPTTLPELRRRICAAVEQVTPEMLVQVWEEINYRWDVSRITNGSHIEHL</sequence>
<dbReference type="OrthoDB" id="10024802at2759"/>
<evidence type="ECO:0000313" key="2">
    <source>
        <dbReference type="Proteomes" id="UP000291343"/>
    </source>
</evidence>
<name>A0A482XCM4_LAOST</name>
<dbReference type="Gene3D" id="3.30.420.10">
    <property type="entry name" value="Ribonuclease H-like superfamily/Ribonuclease H"/>
    <property type="match status" value="1"/>
</dbReference>
<dbReference type="InParanoid" id="A0A482XCM4"/>
<dbReference type="Proteomes" id="UP000291343">
    <property type="component" value="Unassembled WGS sequence"/>
</dbReference>